<dbReference type="InParanoid" id="E4XE16"/>
<evidence type="ECO:0000313" key="2">
    <source>
        <dbReference type="EMBL" id="CBY39610.1"/>
    </source>
</evidence>
<dbReference type="Proteomes" id="UP000001307">
    <property type="component" value="Unassembled WGS sequence"/>
</dbReference>
<proteinExistence type="predicted"/>
<reference evidence="1" key="1">
    <citation type="journal article" date="2010" name="Science">
        <title>Plasticity of animal genome architecture unmasked by rapid evolution of a pelagic tunicate.</title>
        <authorList>
            <person name="Denoeud F."/>
            <person name="Henriet S."/>
            <person name="Mungpakdee S."/>
            <person name="Aury J.M."/>
            <person name="Da Silva C."/>
            <person name="Brinkmann H."/>
            <person name="Mikhaleva J."/>
            <person name="Olsen L.C."/>
            <person name="Jubin C."/>
            <person name="Canestro C."/>
            <person name="Bouquet J.M."/>
            <person name="Danks G."/>
            <person name="Poulain J."/>
            <person name="Campsteijn C."/>
            <person name="Adamski M."/>
            <person name="Cross I."/>
            <person name="Yadetie F."/>
            <person name="Muffato M."/>
            <person name="Louis A."/>
            <person name="Butcher S."/>
            <person name="Tsagkogeorga G."/>
            <person name="Konrad A."/>
            <person name="Singh S."/>
            <person name="Jensen M.F."/>
            <person name="Cong E.H."/>
            <person name="Eikeseth-Otteraa H."/>
            <person name="Noel B."/>
            <person name="Anthouard V."/>
            <person name="Porcel B.M."/>
            <person name="Kachouri-Lafond R."/>
            <person name="Nishino A."/>
            <person name="Ugolini M."/>
            <person name="Chourrout P."/>
            <person name="Nishida H."/>
            <person name="Aasland R."/>
            <person name="Huzurbazar S."/>
            <person name="Westhof E."/>
            <person name="Delsuc F."/>
            <person name="Lehrach H."/>
            <person name="Reinhardt R."/>
            <person name="Weissenbach J."/>
            <person name="Roy S.W."/>
            <person name="Artiguenave F."/>
            <person name="Postlethwait J.H."/>
            <person name="Manak J.R."/>
            <person name="Thompson E.M."/>
            <person name="Jaillon O."/>
            <person name="Du Pasquier L."/>
            <person name="Boudinot P."/>
            <person name="Liberles D.A."/>
            <person name="Volff J.N."/>
            <person name="Philippe H."/>
            <person name="Lenhard B."/>
            <person name="Roest Crollius H."/>
            <person name="Wincker P."/>
            <person name="Chourrout D."/>
        </authorList>
    </citation>
    <scope>NUCLEOTIDE SEQUENCE [LARGE SCALE GENOMIC DNA]</scope>
</reference>
<evidence type="ECO:0000313" key="3">
    <source>
        <dbReference type="Proteomes" id="UP000001307"/>
    </source>
</evidence>
<accession>E4XE16</accession>
<sequence length="49" mass="5647">MANFNKRSSLIKEQAATFPDNEKCSCSRRSSLLLFLIVWLKPRFRTANG</sequence>
<protein>
    <submittedName>
        <fullName evidence="1">Uncharacterized protein</fullName>
    </submittedName>
</protein>
<evidence type="ECO:0000313" key="1">
    <source>
        <dbReference type="EMBL" id="CBY19406.1"/>
    </source>
</evidence>
<keyword evidence="3" id="KW-1185">Reference proteome</keyword>
<name>E4XE16_OIKDI</name>
<dbReference type="EMBL" id="FN653040">
    <property type="protein sequence ID" value="CBY19406.1"/>
    <property type="molecule type" value="Genomic_DNA"/>
</dbReference>
<dbReference type="Proteomes" id="UP000011014">
    <property type="component" value="Unassembled WGS sequence"/>
</dbReference>
<dbReference type="EMBL" id="FN655591">
    <property type="protein sequence ID" value="CBY39610.1"/>
    <property type="molecule type" value="Genomic_DNA"/>
</dbReference>
<organism evidence="1">
    <name type="scientific">Oikopleura dioica</name>
    <name type="common">Tunicate</name>
    <dbReference type="NCBI Taxonomy" id="34765"/>
    <lineage>
        <taxon>Eukaryota</taxon>
        <taxon>Metazoa</taxon>
        <taxon>Chordata</taxon>
        <taxon>Tunicata</taxon>
        <taxon>Appendicularia</taxon>
        <taxon>Copelata</taxon>
        <taxon>Oikopleuridae</taxon>
        <taxon>Oikopleura</taxon>
    </lineage>
</organism>
<gene>
    <name evidence="1" type="ORF">GSOID_T00008417001</name>
    <name evidence="2" type="ORF">GSOID_T00020185001</name>
</gene>
<dbReference type="AlphaFoldDB" id="E4XE16"/>